<keyword evidence="8" id="KW-1185">Reference proteome</keyword>
<keyword evidence="2" id="KW-0813">Transport</keyword>
<sequence length="349" mass="37927">MMVARLADDMAAIELEGLTKDYGTVLANNDVTFDVEDGEIFGYLGPNGAGKTTTIRTLLGFISPTAGTARLLGRDVTDESALLEAKRRLGYLPDNPAFDESATGREILDLHASIKGDERSADLLELFDPPLDREVREYSHGNVRKLGLVTTFMHDPDLVILDEPTSGLDPLMQQRFAEFLRAERDRGVTVFFSSHVLSEVRRLCDRVGIIRNGRLVAVEPVDALLDRSGKVVHLRADDPIPAAALELAGVHDLEVGRSADADSATGSRAPEAAADAFTECTFTFTGDVNALLERLREYRLLDLSIEEAPLEDVFMRFYGDSEAESASALESPAGERKNAGAATEVTDDA</sequence>
<comment type="similarity">
    <text evidence="1">Belongs to the ABC transporter superfamily.</text>
</comment>
<dbReference type="PROSITE" id="PS50893">
    <property type="entry name" value="ABC_TRANSPORTER_2"/>
    <property type="match status" value="1"/>
</dbReference>
<dbReference type="PANTHER" id="PTHR42711:SF5">
    <property type="entry name" value="ABC TRANSPORTER ATP-BINDING PROTEIN NATA"/>
    <property type="match status" value="1"/>
</dbReference>
<dbReference type="AlphaFoldDB" id="A0A3R7DCN7"/>
<dbReference type="Gene3D" id="3.40.50.300">
    <property type="entry name" value="P-loop containing nucleotide triphosphate hydrolases"/>
    <property type="match status" value="1"/>
</dbReference>
<dbReference type="InterPro" id="IPR027417">
    <property type="entry name" value="P-loop_NTPase"/>
</dbReference>
<dbReference type="GO" id="GO:0005524">
    <property type="term" value="F:ATP binding"/>
    <property type="evidence" value="ECO:0007669"/>
    <property type="project" value="UniProtKB-KW"/>
</dbReference>
<keyword evidence="4 7" id="KW-0067">ATP-binding</keyword>
<dbReference type="InterPro" id="IPR003593">
    <property type="entry name" value="AAA+_ATPase"/>
</dbReference>
<dbReference type="PANTHER" id="PTHR42711">
    <property type="entry name" value="ABC TRANSPORTER ATP-BINDING PROTEIN"/>
    <property type="match status" value="1"/>
</dbReference>
<evidence type="ECO:0000313" key="7">
    <source>
        <dbReference type="EMBL" id="RKD98155.1"/>
    </source>
</evidence>
<proteinExistence type="inferred from homology"/>
<dbReference type="GO" id="GO:0016887">
    <property type="term" value="F:ATP hydrolysis activity"/>
    <property type="evidence" value="ECO:0007669"/>
    <property type="project" value="InterPro"/>
</dbReference>
<comment type="caution">
    <text evidence="7">The sequence shown here is derived from an EMBL/GenBank/DDBJ whole genome shotgun (WGS) entry which is preliminary data.</text>
</comment>
<name>A0A3R7DCN7_9EURY</name>
<evidence type="ECO:0000256" key="3">
    <source>
        <dbReference type="ARBA" id="ARBA00022741"/>
    </source>
</evidence>
<keyword evidence="3" id="KW-0547">Nucleotide-binding</keyword>
<evidence type="ECO:0000313" key="8">
    <source>
        <dbReference type="Proteomes" id="UP000283805"/>
    </source>
</evidence>
<dbReference type="CDD" id="cd03230">
    <property type="entry name" value="ABC_DR_subfamily_A"/>
    <property type="match status" value="1"/>
</dbReference>
<accession>A0A3R7DCN7</accession>
<dbReference type="InterPro" id="IPR050763">
    <property type="entry name" value="ABC_transporter_ATP-binding"/>
</dbReference>
<evidence type="ECO:0000256" key="1">
    <source>
        <dbReference type="ARBA" id="ARBA00005417"/>
    </source>
</evidence>
<dbReference type="SMART" id="SM00382">
    <property type="entry name" value="AAA"/>
    <property type="match status" value="1"/>
</dbReference>
<feature type="region of interest" description="Disordered" evidence="5">
    <location>
        <begin position="325"/>
        <end position="349"/>
    </location>
</feature>
<dbReference type="InterPro" id="IPR003439">
    <property type="entry name" value="ABC_transporter-like_ATP-bd"/>
</dbReference>
<dbReference type="SUPFAM" id="SSF52540">
    <property type="entry name" value="P-loop containing nucleoside triphosphate hydrolases"/>
    <property type="match status" value="1"/>
</dbReference>
<feature type="domain" description="ABC transporter" evidence="6">
    <location>
        <begin position="13"/>
        <end position="237"/>
    </location>
</feature>
<organism evidence="7 8">
    <name type="scientific">Halopiger aswanensis</name>
    <dbReference type="NCBI Taxonomy" id="148449"/>
    <lineage>
        <taxon>Archaea</taxon>
        <taxon>Methanobacteriati</taxon>
        <taxon>Methanobacteriota</taxon>
        <taxon>Stenosarchaea group</taxon>
        <taxon>Halobacteria</taxon>
        <taxon>Halobacteriales</taxon>
        <taxon>Natrialbaceae</taxon>
        <taxon>Halopiger</taxon>
    </lineage>
</organism>
<evidence type="ECO:0000256" key="4">
    <source>
        <dbReference type="ARBA" id="ARBA00022840"/>
    </source>
</evidence>
<protein>
    <submittedName>
        <fullName evidence="7">ABC-2 type transport system ATP-binding protein</fullName>
    </submittedName>
</protein>
<gene>
    <name evidence="7" type="ORF">ATJ93_1159</name>
</gene>
<dbReference type="EMBL" id="RAPO01000001">
    <property type="protein sequence ID" value="RKD98155.1"/>
    <property type="molecule type" value="Genomic_DNA"/>
</dbReference>
<evidence type="ECO:0000256" key="2">
    <source>
        <dbReference type="ARBA" id="ARBA00022448"/>
    </source>
</evidence>
<dbReference type="Proteomes" id="UP000283805">
    <property type="component" value="Unassembled WGS sequence"/>
</dbReference>
<dbReference type="Pfam" id="PF00005">
    <property type="entry name" value="ABC_tran"/>
    <property type="match status" value="1"/>
</dbReference>
<evidence type="ECO:0000256" key="5">
    <source>
        <dbReference type="SAM" id="MobiDB-lite"/>
    </source>
</evidence>
<evidence type="ECO:0000259" key="6">
    <source>
        <dbReference type="PROSITE" id="PS50893"/>
    </source>
</evidence>
<reference evidence="7 8" key="1">
    <citation type="submission" date="2018-09" db="EMBL/GenBank/DDBJ databases">
        <title>Genomic Encyclopedia of Archaeal and Bacterial Type Strains, Phase II (KMG-II): from individual species to whole genera.</title>
        <authorList>
            <person name="Goeker M."/>
        </authorList>
    </citation>
    <scope>NUCLEOTIDE SEQUENCE [LARGE SCALE GENOMIC DNA]</scope>
    <source>
        <strain evidence="7 8">DSM 13151</strain>
    </source>
</reference>